<dbReference type="PROSITE" id="PS51257">
    <property type="entry name" value="PROKAR_LIPOPROTEIN"/>
    <property type="match status" value="1"/>
</dbReference>
<gene>
    <name evidence="3" type="ORF">FIC87_10980</name>
</gene>
<dbReference type="RefSeq" id="WP_139912813.1">
    <property type="nucleotide sequence ID" value="NZ_VEVP01000027.1"/>
</dbReference>
<evidence type="ECO:0000256" key="1">
    <source>
        <dbReference type="SAM" id="MobiDB-lite"/>
    </source>
</evidence>
<protein>
    <submittedName>
        <fullName evidence="3">Uncharacterized protein</fullName>
    </submittedName>
</protein>
<organism evidence="3 4">
    <name type="scientific">Eggerthella lenta</name>
    <name type="common">Eubacterium lentum</name>
    <dbReference type="NCBI Taxonomy" id="84112"/>
    <lineage>
        <taxon>Bacteria</taxon>
        <taxon>Bacillati</taxon>
        <taxon>Actinomycetota</taxon>
        <taxon>Coriobacteriia</taxon>
        <taxon>Eggerthellales</taxon>
        <taxon>Eggerthellaceae</taxon>
        <taxon>Eggerthella</taxon>
    </lineage>
</organism>
<feature type="compositionally biased region" description="Polar residues" evidence="1">
    <location>
        <begin position="98"/>
        <end position="128"/>
    </location>
</feature>
<name>A0A5C5BSS9_EGGLN</name>
<sequence>MIVRETVRGNKGKWTIVCVVIGLTFAVAISLVSCSGVASVGGVGASQAVADAAGSGVDDVDLSEAETELVGQEADDGTEMADVESISNDEATVHGEAASSQGSTEDSQCLRSTGESKRNPASPSLSASQKIWVEDSERVWVIDKEAWTESVPIYGTIEISVCNICGTDITGNTSAHAKEHMKAGEGSGHHSETRQKIIGYNTVSHSEEGHWETKAVGGHWE</sequence>
<comment type="caution">
    <text evidence="3">The sequence shown here is derived from an EMBL/GenBank/DDBJ whole genome shotgun (WGS) entry which is preliminary data.</text>
</comment>
<dbReference type="AlphaFoldDB" id="A0A5C5BSS9"/>
<accession>A0A5C5BSS9</accession>
<evidence type="ECO:0000256" key="2">
    <source>
        <dbReference type="SAM" id="Phobius"/>
    </source>
</evidence>
<evidence type="ECO:0000313" key="4">
    <source>
        <dbReference type="Proteomes" id="UP000312594"/>
    </source>
</evidence>
<reference evidence="3 4" key="1">
    <citation type="journal article" date="2005" name="Appl. Environ. Microbiol.">
        <title>Intestinal bacterial communities that produce active estrogen-like compounds enterodiol and enterolactone in humans.</title>
        <authorList>
            <person name="Clavel T."/>
            <person name="Henderson G."/>
            <person name="Alpert C.A."/>
            <person name="Philippe C."/>
            <person name="Rigottier-Gois L."/>
            <person name="Dore J."/>
            <person name="Blaut M."/>
        </authorList>
    </citation>
    <scope>NUCLEOTIDE SEQUENCE [LARGE SCALE GENOMIC DNA]</scope>
    <source>
        <strain evidence="3 4">SECO-MT75m2</strain>
    </source>
</reference>
<dbReference type="EMBL" id="VEVP01000027">
    <property type="protein sequence ID" value="TNU89515.1"/>
    <property type="molecule type" value="Genomic_DNA"/>
</dbReference>
<feature type="transmembrane region" description="Helical" evidence="2">
    <location>
        <begin position="12"/>
        <end position="32"/>
    </location>
</feature>
<proteinExistence type="predicted"/>
<keyword evidence="2" id="KW-1133">Transmembrane helix</keyword>
<keyword evidence="2" id="KW-0472">Membrane</keyword>
<feature type="region of interest" description="Disordered" evidence="1">
    <location>
        <begin position="92"/>
        <end position="128"/>
    </location>
</feature>
<dbReference type="Proteomes" id="UP000312594">
    <property type="component" value="Unassembled WGS sequence"/>
</dbReference>
<keyword evidence="2" id="KW-0812">Transmembrane</keyword>
<evidence type="ECO:0000313" key="3">
    <source>
        <dbReference type="EMBL" id="TNU89515.1"/>
    </source>
</evidence>